<name>A0AAV3XFK9_9CYAN</name>
<dbReference type="EMBL" id="BLAY01000061">
    <property type="protein sequence ID" value="GET39209.1"/>
    <property type="molecule type" value="Genomic_DNA"/>
</dbReference>
<accession>A0AAV3XFK9</accession>
<protein>
    <recommendedName>
        <fullName evidence="1">Pvc16 N-terminal domain-containing protein</fullName>
    </recommendedName>
</protein>
<evidence type="ECO:0000313" key="3">
    <source>
        <dbReference type="Proteomes" id="UP001050975"/>
    </source>
</evidence>
<evidence type="ECO:0000259" key="1">
    <source>
        <dbReference type="Pfam" id="PF14065"/>
    </source>
</evidence>
<reference evidence="2" key="1">
    <citation type="submission" date="2019-10" db="EMBL/GenBank/DDBJ databases">
        <title>Draft genome sequece of Microseira wollei NIES-4236.</title>
        <authorList>
            <person name="Yamaguchi H."/>
            <person name="Suzuki S."/>
            <person name="Kawachi M."/>
        </authorList>
    </citation>
    <scope>NUCLEOTIDE SEQUENCE</scope>
    <source>
        <strain evidence="2">NIES-4236</strain>
    </source>
</reference>
<comment type="caution">
    <text evidence="2">The sequence shown here is derived from an EMBL/GenBank/DDBJ whole genome shotgun (WGS) entry which is preliminary data.</text>
</comment>
<organism evidence="2 3">
    <name type="scientific">Microseira wollei NIES-4236</name>
    <dbReference type="NCBI Taxonomy" id="2530354"/>
    <lineage>
        <taxon>Bacteria</taxon>
        <taxon>Bacillati</taxon>
        <taxon>Cyanobacteriota</taxon>
        <taxon>Cyanophyceae</taxon>
        <taxon>Oscillatoriophycideae</taxon>
        <taxon>Aerosakkonematales</taxon>
        <taxon>Aerosakkonemataceae</taxon>
        <taxon>Microseira</taxon>
    </lineage>
</organism>
<dbReference type="AlphaFoldDB" id="A0AAV3XFK9"/>
<evidence type="ECO:0000313" key="2">
    <source>
        <dbReference type="EMBL" id="GET39209.1"/>
    </source>
</evidence>
<sequence>MSNFLAIATVTATFSQTISSAVQASVPGAEVTTQRPHAPEKDEKPHVNIYLYQVTHNAAWINADLPTRRAEGTLVQRPQIALDLHYLLTFYGDETEFVPQRLMGSTLSAIHAKPILTREAIRKLIDTAQYPHLSDEYLETSNLDEQVELIKFSPISMNLEELSKLWSVFFQTPYALSVAYQASVALIEAEIAPQRALPVRERNIYVMPFRQPIIEQVISSSGTNKPIFIDSNLLILGKQLKGDITTVKLGEIEATPLPENIGENQIELTLVSLALKAGVQAVQVVHKINFGTSASDPHRGFESNVAAFVLHPKITVSISSVICTITNGITRCSAEVTVNFTPNVGKRQRVVLLLNEFLSVPANSARAYSFNAPLNNGITDPNQDETAAIAIPIKGVAPGNYLVRVQVDGAESNLGANAAGLYNSPQVTIS</sequence>
<feature type="domain" description="Pvc16 N-terminal" evidence="1">
    <location>
        <begin position="9"/>
        <end position="201"/>
    </location>
</feature>
<keyword evidence="3" id="KW-1185">Reference proteome</keyword>
<dbReference type="InterPro" id="IPR025351">
    <property type="entry name" value="Pvc16_N"/>
</dbReference>
<dbReference type="Pfam" id="PF14065">
    <property type="entry name" value="Pvc16_N"/>
    <property type="match status" value="1"/>
</dbReference>
<proteinExistence type="predicted"/>
<gene>
    <name evidence="2" type="ORF">MiSe_39730</name>
</gene>
<dbReference type="RefSeq" id="WP_226584318.1">
    <property type="nucleotide sequence ID" value="NZ_BLAY01000061.1"/>
</dbReference>
<dbReference type="Proteomes" id="UP001050975">
    <property type="component" value="Unassembled WGS sequence"/>
</dbReference>